<evidence type="ECO:0000313" key="2">
    <source>
        <dbReference type="Proteomes" id="UP000198555"/>
    </source>
</evidence>
<organism evidence="1 2">
    <name type="scientific">Epilithonimonas hominis</name>
    <dbReference type="NCBI Taxonomy" id="420404"/>
    <lineage>
        <taxon>Bacteria</taxon>
        <taxon>Pseudomonadati</taxon>
        <taxon>Bacteroidota</taxon>
        <taxon>Flavobacteriia</taxon>
        <taxon>Flavobacteriales</taxon>
        <taxon>Weeksellaceae</taxon>
        <taxon>Chryseobacterium group</taxon>
        <taxon>Epilithonimonas</taxon>
    </lineage>
</organism>
<protein>
    <submittedName>
        <fullName evidence="1">Uncharacterized protein</fullName>
    </submittedName>
</protein>
<dbReference type="AlphaFoldDB" id="A0A1H6LMC2"/>
<keyword evidence="2" id="KW-1185">Reference proteome</keyword>
<proteinExistence type="predicted"/>
<dbReference type="STRING" id="420404.SAMN05421793_1425"/>
<dbReference type="Proteomes" id="UP000198555">
    <property type="component" value="Unassembled WGS sequence"/>
</dbReference>
<reference evidence="2" key="1">
    <citation type="submission" date="2016-10" db="EMBL/GenBank/DDBJ databases">
        <authorList>
            <person name="Varghese N."/>
            <person name="Submissions S."/>
        </authorList>
    </citation>
    <scope>NUCLEOTIDE SEQUENCE [LARGE SCALE GENOMIC DNA]</scope>
    <source>
        <strain evidence="2">DSM 19326</strain>
    </source>
</reference>
<dbReference type="EMBL" id="FNWX01000042">
    <property type="protein sequence ID" value="SEH86568.1"/>
    <property type="molecule type" value="Genomic_DNA"/>
</dbReference>
<accession>A0A1H6LMC2</accession>
<name>A0A1H6LMC2_9FLAO</name>
<gene>
    <name evidence="1" type="ORF">SAMN05421793_1425</name>
</gene>
<sequence>MIRVYNSQMNDVSSLYKKNKDAILLSVLNITDKNLRSTVDTKYYAELYRELFIISILISNLTKRLLS</sequence>
<evidence type="ECO:0000313" key="1">
    <source>
        <dbReference type="EMBL" id="SEH86568.1"/>
    </source>
</evidence>